<dbReference type="AlphaFoldDB" id="A0AAD8JPJ4"/>
<gene>
    <name evidence="2" type="ORF">QVD17_41595</name>
</gene>
<evidence type="ECO:0000313" key="2">
    <source>
        <dbReference type="EMBL" id="KAK1406302.1"/>
    </source>
</evidence>
<dbReference type="Proteomes" id="UP001229421">
    <property type="component" value="Unassembled WGS sequence"/>
</dbReference>
<dbReference type="EMBL" id="JAUHHV010000012">
    <property type="protein sequence ID" value="KAK1406302.1"/>
    <property type="molecule type" value="Genomic_DNA"/>
</dbReference>
<organism evidence="2 3">
    <name type="scientific">Tagetes erecta</name>
    <name type="common">African marigold</name>
    <dbReference type="NCBI Taxonomy" id="13708"/>
    <lineage>
        <taxon>Eukaryota</taxon>
        <taxon>Viridiplantae</taxon>
        <taxon>Streptophyta</taxon>
        <taxon>Embryophyta</taxon>
        <taxon>Tracheophyta</taxon>
        <taxon>Spermatophyta</taxon>
        <taxon>Magnoliopsida</taxon>
        <taxon>eudicotyledons</taxon>
        <taxon>Gunneridae</taxon>
        <taxon>Pentapetalae</taxon>
        <taxon>asterids</taxon>
        <taxon>campanulids</taxon>
        <taxon>Asterales</taxon>
        <taxon>Asteraceae</taxon>
        <taxon>Asteroideae</taxon>
        <taxon>Heliantheae alliance</taxon>
        <taxon>Tageteae</taxon>
        <taxon>Tagetes</taxon>
    </lineage>
</organism>
<reference evidence="2" key="1">
    <citation type="journal article" date="2023" name="bioRxiv">
        <title>Improved chromosome-level genome assembly for marigold (Tagetes erecta).</title>
        <authorList>
            <person name="Jiang F."/>
            <person name="Yuan L."/>
            <person name="Wang S."/>
            <person name="Wang H."/>
            <person name="Xu D."/>
            <person name="Wang A."/>
            <person name="Fan W."/>
        </authorList>
    </citation>
    <scope>NUCLEOTIDE SEQUENCE</scope>
    <source>
        <strain evidence="2">WSJ</strain>
        <tissue evidence="2">Leaf</tissue>
    </source>
</reference>
<feature type="chain" id="PRO_5042243358" description="Secreted protein" evidence="1">
    <location>
        <begin position="20"/>
        <end position="70"/>
    </location>
</feature>
<protein>
    <recommendedName>
        <fullName evidence="4">Secreted protein</fullName>
    </recommendedName>
</protein>
<evidence type="ECO:0008006" key="4">
    <source>
        <dbReference type="Google" id="ProtNLM"/>
    </source>
</evidence>
<sequence length="70" mass="7578">MTFRSLCILFHMSTSVVLLQYPSVGSFMKFKDLSETSSSHGGTGVTSAGAVPVPQLPKLQENVCNSMFFC</sequence>
<name>A0AAD8JPJ4_TARER</name>
<accession>A0AAD8JPJ4</accession>
<comment type="caution">
    <text evidence="2">The sequence shown here is derived from an EMBL/GenBank/DDBJ whole genome shotgun (WGS) entry which is preliminary data.</text>
</comment>
<keyword evidence="3" id="KW-1185">Reference proteome</keyword>
<feature type="signal peptide" evidence="1">
    <location>
        <begin position="1"/>
        <end position="19"/>
    </location>
</feature>
<evidence type="ECO:0000313" key="3">
    <source>
        <dbReference type="Proteomes" id="UP001229421"/>
    </source>
</evidence>
<keyword evidence="1" id="KW-0732">Signal</keyword>
<evidence type="ECO:0000256" key="1">
    <source>
        <dbReference type="SAM" id="SignalP"/>
    </source>
</evidence>
<proteinExistence type="predicted"/>